<dbReference type="Pfam" id="PF00005">
    <property type="entry name" value="ABC_tran"/>
    <property type="match status" value="1"/>
</dbReference>
<proteinExistence type="predicted"/>
<keyword evidence="6" id="KW-0472">Membrane</keyword>
<keyword evidence="1" id="KW-0813">Transport</keyword>
<dbReference type="AlphaFoldDB" id="A0A376TQJ6"/>
<evidence type="ECO:0000256" key="6">
    <source>
        <dbReference type="ARBA" id="ARBA00023136"/>
    </source>
</evidence>
<reference evidence="8 9" key="1">
    <citation type="submission" date="2018-06" db="EMBL/GenBank/DDBJ databases">
        <authorList>
            <consortium name="Pathogen Informatics"/>
            <person name="Doyle S."/>
        </authorList>
    </citation>
    <scope>NUCLEOTIDE SEQUENCE [LARGE SCALE GENOMIC DNA]</scope>
    <source>
        <strain evidence="8 9">NCTC8985</strain>
    </source>
</reference>
<dbReference type="InterPro" id="IPR027417">
    <property type="entry name" value="P-loop_NTPase"/>
</dbReference>
<dbReference type="InterPro" id="IPR003439">
    <property type="entry name" value="ABC_transporter-like_ATP-bd"/>
</dbReference>
<accession>A0A376TQJ6</accession>
<dbReference type="Proteomes" id="UP000254405">
    <property type="component" value="Unassembled WGS sequence"/>
</dbReference>
<feature type="domain" description="ABC transporter" evidence="7">
    <location>
        <begin position="21"/>
        <end position="167"/>
    </location>
</feature>
<dbReference type="SUPFAM" id="SSF52540">
    <property type="entry name" value="P-loop containing nucleoside triphosphate hydrolases"/>
    <property type="match status" value="1"/>
</dbReference>
<name>A0A376TQJ6_ECOLX</name>
<evidence type="ECO:0000256" key="1">
    <source>
        <dbReference type="ARBA" id="ARBA00022448"/>
    </source>
</evidence>
<keyword evidence="4 8" id="KW-0067">ATP-binding</keyword>
<dbReference type="PANTHER" id="PTHR43790">
    <property type="entry name" value="CARBOHYDRATE TRANSPORT ATP-BINDING PROTEIN MG119-RELATED"/>
    <property type="match status" value="1"/>
</dbReference>
<evidence type="ECO:0000256" key="5">
    <source>
        <dbReference type="ARBA" id="ARBA00022967"/>
    </source>
</evidence>
<organism evidence="8 9">
    <name type="scientific">Escherichia coli</name>
    <dbReference type="NCBI Taxonomy" id="562"/>
    <lineage>
        <taxon>Bacteria</taxon>
        <taxon>Pseudomonadati</taxon>
        <taxon>Pseudomonadota</taxon>
        <taxon>Gammaproteobacteria</taxon>
        <taxon>Enterobacterales</taxon>
        <taxon>Enterobacteriaceae</taxon>
        <taxon>Escherichia</taxon>
    </lineage>
</organism>
<keyword evidence="2" id="KW-1003">Cell membrane</keyword>
<evidence type="ECO:0000256" key="2">
    <source>
        <dbReference type="ARBA" id="ARBA00022475"/>
    </source>
</evidence>
<keyword evidence="3" id="KW-0547">Nucleotide-binding</keyword>
<protein>
    <submittedName>
        <fullName evidence="8">High affinity ribose transport ATP-binding protein RbsA</fullName>
        <ecNumber evidence="8">3.6.3.17</ecNumber>
    </submittedName>
</protein>
<keyword evidence="8" id="KW-0378">Hydrolase</keyword>
<sequence>MEALLQLKGIDKAFPGVKALSGAALNVYPGRVMALVGENGAGKSTMMKVLTGIYARDAGTLLWLGKETTFTGPKSSQEAGIGIIHQELNLIPQLTIAENIFLGREFVNRFGKIDWKTMYAEADKLLAKLNLRFKSDKLVGDLSIGDQQMVEIAKVLSFESKVIIMDERPMR</sequence>
<dbReference type="GO" id="GO:0005524">
    <property type="term" value="F:ATP binding"/>
    <property type="evidence" value="ECO:0007669"/>
    <property type="project" value="UniProtKB-KW"/>
</dbReference>
<dbReference type="GO" id="GO:0016887">
    <property type="term" value="F:ATP hydrolysis activity"/>
    <property type="evidence" value="ECO:0007669"/>
    <property type="project" value="InterPro"/>
</dbReference>
<evidence type="ECO:0000259" key="7">
    <source>
        <dbReference type="Pfam" id="PF00005"/>
    </source>
</evidence>
<evidence type="ECO:0000256" key="3">
    <source>
        <dbReference type="ARBA" id="ARBA00022741"/>
    </source>
</evidence>
<keyword evidence="5" id="KW-1278">Translocase</keyword>
<evidence type="ECO:0000313" key="9">
    <source>
        <dbReference type="Proteomes" id="UP000254405"/>
    </source>
</evidence>
<evidence type="ECO:0000256" key="4">
    <source>
        <dbReference type="ARBA" id="ARBA00022840"/>
    </source>
</evidence>
<dbReference type="PANTHER" id="PTHR43790:SF3">
    <property type="entry name" value="D-ALLOSE IMPORT ATP-BINDING PROTEIN ALSA-RELATED"/>
    <property type="match status" value="1"/>
</dbReference>
<dbReference type="EMBL" id="UGCO01000001">
    <property type="protein sequence ID" value="STI78981.1"/>
    <property type="molecule type" value="Genomic_DNA"/>
</dbReference>
<evidence type="ECO:0000313" key="8">
    <source>
        <dbReference type="EMBL" id="STI78981.1"/>
    </source>
</evidence>
<dbReference type="Gene3D" id="3.40.50.300">
    <property type="entry name" value="P-loop containing nucleotide triphosphate hydrolases"/>
    <property type="match status" value="1"/>
</dbReference>
<dbReference type="EC" id="3.6.3.17" evidence="8"/>
<dbReference type="InterPro" id="IPR050107">
    <property type="entry name" value="ABC_carbohydrate_import_ATPase"/>
</dbReference>
<gene>
    <name evidence="8" type="primary">rbsA_3</name>
    <name evidence="8" type="ORF">NCTC8985_04357</name>
</gene>